<accession>A0AAQ3TEG3</accession>
<dbReference type="PANTHER" id="PTHR22835">
    <property type="entry name" value="ZINC FINGER FYVE DOMAIN CONTAINING PROTEIN"/>
    <property type="match status" value="1"/>
</dbReference>
<dbReference type="Proteomes" id="UP001341281">
    <property type="component" value="Chromosome 04"/>
</dbReference>
<dbReference type="AlphaFoldDB" id="A0AAQ3TEG3"/>
<name>A0AAQ3TEG3_PASNO</name>
<evidence type="ECO:0008006" key="4">
    <source>
        <dbReference type="Google" id="ProtNLM"/>
    </source>
</evidence>
<keyword evidence="3" id="KW-1185">Reference proteome</keyword>
<dbReference type="EMBL" id="CP144748">
    <property type="protein sequence ID" value="WVZ71730.1"/>
    <property type="molecule type" value="Genomic_DNA"/>
</dbReference>
<dbReference type="Gene3D" id="3.40.50.1110">
    <property type="entry name" value="SGNH hydrolase"/>
    <property type="match status" value="2"/>
</dbReference>
<comment type="similarity">
    <text evidence="1">Belongs to the 'GDSL' lipolytic enzyme family.</text>
</comment>
<dbReference type="InterPro" id="IPR036514">
    <property type="entry name" value="SGNH_hydro_sf"/>
</dbReference>
<evidence type="ECO:0000313" key="3">
    <source>
        <dbReference type="Proteomes" id="UP001341281"/>
    </source>
</evidence>
<evidence type="ECO:0000256" key="1">
    <source>
        <dbReference type="ARBA" id="ARBA00008668"/>
    </source>
</evidence>
<evidence type="ECO:0000313" key="2">
    <source>
        <dbReference type="EMBL" id="WVZ71730.1"/>
    </source>
</evidence>
<proteinExistence type="inferred from homology"/>
<reference evidence="2 3" key="1">
    <citation type="submission" date="2024-02" db="EMBL/GenBank/DDBJ databases">
        <title>High-quality chromosome-scale genome assembly of Pensacola bahiagrass (Paspalum notatum Flugge var. saurae).</title>
        <authorList>
            <person name="Vega J.M."/>
            <person name="Podio M."/>
            <person name="Orjuela J."/>
            <person name="Siena L.A."/>
            <person name="Pessino S.C."/>
            <person name="Combes M.C."/>
            <person name="Mariac C."/>
            <person name="Albertini E."/>
            <person name="Pupilli F."/>
            <person name="Ortiz J.P.A."/>
            <person name="Leblanc O."/>
        </authorList>
    </citation>
    <scope>NUCLEOTIDE SEQUENCE [LARGE SCALE GENOMIC DNA]</scope>
    <source>
        <strain evidence="2">R1</strain>
        <tissue evidence="2">Leaf</tissue>
    </source>
</reference>
<organism evidence="2 3">
    <name type="scientific">Paspalum notatum var. saurae</name>
    <dbReference type="NCBI Taxonomy" id="547442"/>
    <lineage>
        <taxon>Eukaryota</taxon>
        <taxon>Viridiplantae</taxon>
        <taxon>Streptophyta</taxon>
        <taxon>Embryophyta</taxon>
        <taxon>Tracheophyta</taxon>
        <taxon>Spermatophyta</taxon>
        <taxon>Magnoliopsida</taxon>
        <taxon>Liliopsida</taxon>
        <taxon>Poales</taxon>
        <taxon>Poaceae</taxon>
        <taxon>PACMAD clade</taxon>
        <taxon>Panicoideae</taxon>
        <taxon>Andropogonodae</taxon>
        <taxon>Paspaleae</taxon>
        <taxon>Paspalinae</taxon>
        <taxon>Paspalum</taxon>
    </lineage>
</organism>
<gene>
    <name evidence="2" type="ORF">U9M48_020277</name>
</gene>
<sequence>MQCSCWLLLNAHVGLRGCYRRIFSFGDAMIDTGNFVHLAAGKAASSKFKEGPLWHDLLQAPNRPYLRWPSEALQLPLIPPYLSEKNSGQFPHGANFVVYGASAMGECYNGTVTSPWPLGLTTMTATTPAVLTSQSIIYLSTIITSCMIYCIFMSQSIPDPNMRAMGCSPSYLSRFRTNNHSEYDEHGCLRWFNGFKHNQVLAMNMGCLRRTYPNVTFIHADYYGAAMELINNPDRFGIGDPLLASCGGDGPYHTGVECNGTAKIWGDPAHFASWDGVQLTEKAYNIIAQGVLNEKFADPPFPPTLLEILLFWLDQEPV</sequence>
<dbReference type="PANTHER" id="PTHR22835:SF549">
    <property type="entry name" value="GDSL ESTERASE_LIPASE"/>
    <property type="match status" value="1"/>
</dbReference>
<protein>
    <recommendedName>
        <fullName evidence="4">GDSL esterase/lipase</fullName>
    </recommendedName>
</protein>